<organism evidence="4 5">
    <name type="scientific">Ammoniphilus resinae</name>
    <dbReference type="NCBI Taxonomy" id="861532"/>
    <lineage>
        <taxon>Bacteria</taxon>
        <taxon>Bacillati</taxon>
        <taxon>Bacillota</taxon>
        <taxon>Bacilli</taxon>
        <taxon>Bacillales</taxon>
        <taxon>Paenibacillaceae</taxon>
        <taxon>Aneurinibacillus group</taxon>
        <taxon>Ammoniphilus</taxon>
    </lineage>
</organism>
<dbReference type="Proteomes" id="UP001519343">
    <property type="component" value="Unassembled WGS sequence"/>
</dbReference>
<keyword evidence="5" id="KW-1185">Reference proteome</keyword>
<evidence type="ECO:0000256" key="1">
    <source>
        <dbReference type="ARBA" id="ARBA00022723"/>
    </source>
</evidence>
<dbReference type="InterPro" id="IPR042098">
    <property type="entry name" value="TauD-like_sf"/>
</dbReference>
<dbReference type="InterPro" id="IPR015038">
    <property type="entry name" value="GlaH"/>
</dbReference>
<keyword evidence="3" id="KW-0408">Iron</keyword>
<evidence type="ECO:0000256" key="2">
    <source>
        <dbReference type="ARBA" id="ARBA00023002"/>
    </source>
</evidence>
<gene>
    <name evidence="4" type="ORF">J2Z37_003925</name>
</gene>
<dbReference type="Pfam" id="PF08943">
    <property type="entry name" value="CsiD"/>
    <property type="match status" value="1"/>
</dbReference>
<name>A0ABS4GUG8_9BACL</name>
<protein>
    <submittedName>
        <fullName evidence="4">Protein CsiD</fullName>
    </submittedName>
</protein>
<proteinExistence type="predicted"/>
<keyword evidence="1" id="KW-0479">Metal-binding</keyword>
<evidence type="ECO:0000313" key="4">
    <source>
        <dbReference type="EMBL" id="MBP1933908.1"/>
    </source>
</evidence>
<dbReference type="SUPFAM" id="SSF51197">
    <property type="entry name" value="Clavaminate synthase-like"/>
    <property type="match status" value="1"/>
</dbReference>
<sequence>MSSVGTKPKFNLTTHPTYHRLHHIELDQESLKLFFEAVKEINVERIEYVPFERFYLAQQLNEILGGNFQASVRKILHDRNTGGFTIGVQGLTDNLDDYVKFSTALSHLVGVPNFDGMSGKYYARFNVKHSFESDTYLRQAYRRFYLHTDGTFVNEQTDWLIMMKLEEQNAVGGESLLLHLDDWEDLEQFRNHPLANHPYEFTQKGRASKNVEDVVYNTTFYEHNHAPCIRFNDQCSVPYSIEQAKYHRDISQSLEKSPNVKAVSLPVGDLIMLNNTFWLHGRDAFDRNENLYRELLRQRGYFASI</sequence>
<dbReference type="EMBL" id="JAGGKT010000014">
    <property type="protein sequence ID" value="MBP1933908.1"/>
    <property type="molecule type" value="Genomic_DNA"/>
</dbReference>
<keyword evidence="2" id="KW-0560">Oxidoreductase</keyword>
<evidence type="ECO:0000256" key="3">
    <source>
        <dbReference type="ARBA" id="ARBA00023004"/>
    </source>
</evidence>
<dbReference type="NCBIfam" id="NF002814">
    <property type="entry name" value="PRK02963.1"/>
    <property type="match status" value="1"/>
</dbReference>
<dbReference type="Gene3D" id="3.60.130.10">
    <property type="entry name" value="Clavaminate synthase-like"/>
    <property type="match status" value="1"/>
</dbReference>
<comment type="caution">
    <text evidence="4">The sequence shown here is derived from an EMBL/GenBank/DDBJ whole genome shotgun (WGS) entry which is preliminary data.</text>
</comment>
<evidence type="ECO:0000313" key="5">
    <source>
        <dbReference type="Proteomes" id="UP001519343"/>
    </source>
</evidence>
<reference evidence="4 5" key="1">
    <citation type="submission" date="2021-03" db="EMBL/GenBank/DDBJ databases">
        <title>Genomic Encyclopedia of Type Strains, Phase IV (KMG-IV): sequencing the most valuable type-strain genomes for metagenomic binning, comparative biology and taxonomic classification.</title>
        <authorList>
            <person name="Goeker M."/>
        </authorList>
    </citation>
    <scope>NUCLEOTIDE SEQUENCE [LARGE SCALE GENOMIC DNA]</scope>
    <source>
        <strain evidence="4 5">DSM 24738</strain>
    </source>
</reference>
<accession>A0ABS4GUG8</accession>